<evidence type="ECO:0000313" key="4">
    <source>
        <dbReference type="Proteomes" id="UP000663861"/>
    </source>
</evidence>
<feature type="region of interest" description="Disordered" evidence="1">
    <location>
        <begin position="237"/>
        <end position="259"/>
    </location>
</feature>
<protein>
    <submittedName>
        <fullName evidence="2">Uncharacterized protein</fullName>
    </submittedName>
</protein>
<dbReference type="Proteomes" id="UP000663861">
    <property type="component" value="Unassembled WGS sequence"/>
</dbReference>
<feature type="compositionally biased region" description="Basic and acidic residues" evidence="1">
    <location>
        <begin position="244"/>
        <end position="259"/>
    </location>
</feature>
<name>A0A8H3BMC2_9AGAM</name>
<reference evidence="2" key="1">
    <citation type="submission" date="2021-01" db="EMBL/GenBank/DDBJ databases">
        <authorList>
            <person name="Kaushik A."/>
        </authorList>
    </citation>
    <scope>NUCLEOTIDE SEQUENCE</scope>
    <source>
        <strain evidence="3">AG4-R118</strain>
        <strain evidence="2">AG4-RS23</strain>
    </source>
</reference>
<dbReference type="Proteomes" id="UP000663888">
    <property type="component" value="Unassembled WGS sequence"/>
</dbReference>
<dbReference type="EMBL" id="CAJMWY010001170">
    <property type="protein sequence ID" value="CAE6460409.1"/>
    <property type="molecule type" value="Genomic_DNA"/>
</dbReference>
<dbReference type="AlphaFoldDB" id="A0A8H3BMC2"/>
<proteinExistence type="predicted"/>
<comment type="caution">
    <text evidence="2">The sequence shown here is derived from an EMBL/GenBank/DDBJ whole genome shotgun (WGS) entry which is preliminary data.</text>
</comment>
<dbReference type="EMBL" id="CAJMWX010001795">
    <property type="protein sequence ID" value="CAE6505616.1"/>
    <property type="molecule type" value="Genomic_DNA"/>
</dbReference>
<organism evidence="2 4">
    <name type="scientific">Rhizoctonia solani</name>
    <dbReference type="NCBI Taxonomy" id="456999"/>
    <lineage>
        <taxon>Eukaryota</taxon>
        <taxon>Fungi</taxon>
        <taxon>Dikarya</taxon>
        <taxon>Basidiomycota</taxon>
        <taxon>Agaricomycotina</taxon>
        <taxon>Agaricomycetes</taxon>
        <taxon>Cantharellales</taxon>
        <taxon>Ceratobasidiaceae</taxon>
        <taxon>Rhizoctonia</taxon>
    </lineage>
</organism>
<evidence type="ECO:0000313" key="2">
    <source>
        <dbReference type="EMBL" id="CAE6460409.1"/>
    </source>
</evidence>
<evidence type="ECO:0000256" key="1">
    <source>
        <dbReference type="SAM" id="MobiDB-lite"/>
    </source>
</evidence>
<gene>
    <name evidence="3" type="ORF">RDB_LOCUS159197</name>
    <name evidence="2" type="ORF">RDB_LOCUS67874</name>
</gene>
<sequence length="259" mass="29898">MNIQAFTEKEGEAVVHPLYNICVAIATPDEKLYSPSLPKLPINRPSELHLVCDIASSEGERFEVIWWPEDYKAIPDEFKRLDLRATVYIDGVKVEQRVLKAREWRKGHNGWIEGQQVDKYNVRHFRWGQRELLEEDPELETNLNQDLNTIRVVVEWGGAPPGSGSRQTRIAPRRWSPVRAHPSEIKLENMSAAVLEDPAPFENGTPERPMFRRAPRSVPVTFTFRYGSEGWTTGRGIELLDEPTEGRRYVPKRPCDRRT</sequence>
<accession>A0A8H3BMC2</accession>
<evidence type="ECO:0000313" key="3">
    <source>
        <dbReference type="EMBL" id="CAE6505616.1"/>
    </source>
</evidence>